<evidence type="ECO:0000313" key="1">
    <source>
        <dbReference type="EMBL" id="KAB2622424.1"/>
    </source>
</evidence>
<name>A0A5N5HGW8_9ROSA</name>
<organism evidence="1 2">
    <name type="scientific">Pyrus ussuriensis x Pyrus communis</name>
    <dbReference type="NCBI Taxonomy" id="2448454"/>
    <lineage>
        <taxon>Eukaryota</taxon>
        <taxon>Viridiplantae</taxon>
        <taxon>Streptophyta</taxon>
        <taxon>Embryophyta</taxon>
        <taxon>Tracheophyta</taxon>
        <taxon>Spermatophyta</taxon>
        <taxon>Magnoliopsida</taxon>
        <taxon>eudicotyledons</taxon>
        <taxon>Gunneridae</taxon>
        <taxon>Pentapetalae</taxon>
        <taxon>rosids</taxon>
        <taxon>fabids</taxon>
        <taxon>Rosales</taxon>
        <taxon>Rosaceae</taxon>
        <taxon>Amygdaloideae</taxon>
        <taxon>Maleae</taxon>
        <taxon>Pyrus</taxon>
    </lineage>
</organism>
<dbReference type="Proteomes" id="UP000327157">
    <property type="component" value="Chromosome 4"/>
</dbReference>
<sequence>MKKKVVDPNNKQLASRKGKTIRCSKCWQSGHRWNFCKNEPTDVPLGVYVDKRYMYPRPRAEVRKGKKASANPIEVVDSGNTTGNYHAYGHETPIEVQAPTMAKQPLVGNSTLVHTRAKCKRQTTVETIGSLAPSVVLPSMISSNSNSANAPWRPPGMTFAISSNAKNSWKPSGMGLMHNMQNQQMKKHRTLQKK</sequence>
<dbReference type="AlphaFoldDB" id="A0A5N5HGW8"/>
<comment type="caution">
    <text evidence="1">The sequence shown here is derived from an EMBL/GenBank/DDBJ whole genome shotgun (WGS) entry which is preliminary data.</text>
</comment>
<keyword evidence="2" id="KW-1185">Reference proteome</keyword>
<reference evidence="1 2" key="1">
    <citation type="submission" date="2019-09" db="EMBL/GenBank/DDBJ databases">
        <authorList>
            <person name="Ou C."/>
        </authorList>
    </citation>
    <scope>NUCLEOTIDE SEQUENCE [LARGE SCALE GENOMIC DNA]</scope>
    <source>
        <strain evidence="1">S2</strain>
        <tissue evidence="1">Leaf</tissue>
    </source>
</reference>
<reference evidence="2" key="2">
    <citation type="submission" date="2019-10" db="EMBL/GenBank/DDBJ databases">
        <title>A de novo genome assembly of a pear dwarfing rootstock.</title>
        <authorList>
            <person name="Wang F."/>
            <person name="Wang J."/>
            <person name="Li S."/>
            <person name="Zhang Y."/>
            <person name="Fang M."/>
            <person name="Ma L."/>
            <person name="Zhao Y."/>
            <person name="Jiang S."/>
        </authorList>
    </citation>
    <scope>NUCLEOTIDE SEQUENCE [LARGE SCALE GENOMIC DNA]</scope>
</reference>
<gene>
    <name evidence="1" type="ORF">D8674_024606</name>
</gene>
<evidence type="ECO:0000313" key="2">
    <source>
        <dbReference type="Proteomes" id="UP000327157"/>
    </source>
</evidence>
<accession>A0A5N5HGW8</accession>
<protein>
    <submittedName>
        <fullName evidence="1">Uncharacterized protein</fullName>
    </submittedName>
</protein>
<proteinExistence type="predicted"/>
<reference evidence="1 2" key="3">
    <citation type="submission" date="2019-11" db="EMBL/GenBank/DDBJ databases">
        <title>A de novo genome assembly of a pear dwarfing rootstock.</title>
        <authorList>
            <person name="Wang F."/>
            <person name="Wang J."/>
            <person name="Li S."/>
            <person name="Zhang Y."/>
            <person name="Fang M."/>
            <person name="Ma L."/>
            <person name="Zhao Y."/>
            <person name="Jiang S."/>
        </authorList>
    </citation>
    <scope>NUCLEOTIDE SEQUENCE [LARGE SCALE GENOMIC DNA]</scope>
    <source>
        <strain evidence="1">S2</strain>
        <tissue evidence="1">Leaf</tissue>
    </source>
</reference>
<dbReference type="EMBL" id="SMOL01000231">
    <property type="protein sequence ID" value="KAB2622424.1"/>
    <property type="molecule type" value="Genomic_DNA"/>
</dbReference>